<reference evidence="2 3" key="1">
    <citation type="journal article" date="2018" name="Front. Plant Sci.">
        <title>Red Clover (Trifolium pratense) and Zigzag Clover (T. medium) - A Picture of Genomic Similarities and Differences.</title>
        <authorList>
            <person name="Dluhosova J."/>
            <person name="Istvanek J."/>
            <person name="Nedelnik J."/>
            <person name="Repkova J."/>
        </authorList>
    </citation>
    <scope>NUCLEOTIDE SEQUENCE [LARGE SCALE GENOMIC DNA]</scope>
    <source>
        <strain evidence="3">cv. 10/8</strain>
        <tissue evidence="2">Leaf</tissue>
    </source>
</reference>
<keyword evidence="3" id="KW-1185">Reference proteome</keyword>
<organism evidence="2 3">
    <name type="scientific">Trifolium medium</name>
    <dbReference type="NCBI Taxonomy" id="97028"/>
    <lineage>
        <taxon>Eukaryota</taxon>
        <taxon>Viridiplantae</taxon>
        <taxon>Streptophyta</taxon>
        <taxon>Embryophyta</taxon>
        <taxon>Tracheophyta</taxon>
        <taxon>Spermatophyta</taxon>
        <taxon>Magnoliopsida</taxon>
        <taxon>eudicotyledons</taxon>
        <taxon>Gunneridae</taxon>
        <taxon>Pentapetalae</taxon>
        <taxon>rosids</taxon>
        <taxon>fabids</taxon>
        <taxon>Fabales</taxon>
        <taxon>Fabaceae</taxon>
        <taxon>Papilionoideae</taxon>
        <taxon>50 kb inversion clade</taxon>
        <taxon>NPAAA clade</taxon>
        <taxon>Hologalegina</taxon>
        <taxon>IRL clade</taxon>
        <taxon>Trifolieae</taxon>
        <taxon>Trifolium</taxon>
    </lineage>
</organism>
<dbReference type="EMBL" id="LXQA010721225">
    <property type="protein sequence ID" value="MCI67654.1"/>
    <property type="molecule type" value="Genomic_DNA"/>
</dbReference>
<evidence type="ECO:0000256" key="1">
    <source>
        <dbReference type="SAM" id="MobiDB-lite"/>
    </source>
</evidence>
<evidence type="ECO:0000313" key="3">
    <source>
        <dbReference type="Proteomes" id="UP000265520"/>
    </source>
</evidence>
<name>A0A392U4L7_9FABA</name>
<protein>
    <submittedName>
        <fullName evidence="2">Uncharacterized protein</fullName>
    </submittedName>
</protein>
<sequence length="63" mass="7000">MKRPLTRNQSNNQTTPTGTSIPFENYFNSAGVVEIDGREEYSNPNGVKRRHGGGPHRTITTLV</sequence>
<evidence type="ECO:0000313" key="2">
    <source>
        <dbReference type="EMBL" id="MCI67654.1"/>
    </source>
</evidence>
<comment type="caution">
    <text evidence="2">The sequence shown here is derived from an EMBL/GenBank/DDBJ whole genome shotgun (WGS) entry which is preliminary data.</text>
</comment>
<proteinExistence type="predicted"/>
<feature type="region of interest" description="Disordered" evidence="1">
    <location>
        <begin position="39"/>
        <end position="63"/>
    </location>
</feature>
<accession>A0A392U4L7</accession>
<feature type="region of interest" description="Disordered" evidence="1">
    <location>
        <begin position="1"/>
        <end position="25"/>
    </location>
</feature>
<dbReference type="Proteomes" id="UP000265520">
    <property type="component" value="Unassembled WGS sequence"/>
</dbReference>
<dbReference type="AlphaFoldDB" id="A0A392U4L7"/>